<reference evidence="1" key="1">
    <citation type="submission" date="2016-01" db="EMBL/GenBank/DDBJ databases">
        <authorList>
            <person name="Peeters C."/>
        </authorList>
    </citation>
    <scope>NUCLEOTIDE SEQUENCE</scope>
    <source>
        <strain evidence="1">LMG 29322</strain>
    </source>
</reference>
<protein>
    <submittedName>
        <fullName evidence="1">Uncharacterized protein</fullName>
    </submittedName>
</protein>
<evidence type="ECO:0000313" key="2">
    <source>
        <dbReference type="Proteomes" id="UP000054851"/>
    </source>
</evidence>
<accession>A0A158DSV6</accession>
<proteinExistence type="predicted"/>
<organism evidence="1 2">
    <name type="scientific">Caballeronia hypogeia</name>
    <dbReference type="NCBI Taxonomy" id="1777140"/>
    <lineage>
        <taxon>Bacteria</taxon>
        <taxon>Pseudomonadati</taxon>
        <taxon>Pseudomonadota</taxon>
        <taxon>Betaproteobacteria</taxon>
        <taxon>Burkholderiales</taxon>
        <taxon>Burkholderiaceae</taxon>
        <taxon>Caballeronia</taxon>
    </lineage>
</organism>
<dbReference type="EMBL" id="FCOA02000060">
    <property type="protein sequence ID" value="SAK97739.1"/>
    <property type="molecule type" value="Genomic_DNA"/>
</dbReference>
<comment type="caution">
    <text evidence="1">The sequence shown here is derived from an EMBL/GenBank/DDBJ whole genome shotgun (WGS) entry which is preliminary data.</text>
</comment>
<dbReference type="AlphaFoldDB" id="A0A158DSV6"/>
<evidence type="ECO:0000313" key="1">
    <source>
        <dbReference type="EMBL" id="SAK97739.1"/>
    </source>
</evidence>
<keyword evidence="2" id="KW-1185">Reference proteome</keyword>
<gene>
    <name evidence="1" type="ORF">AWB79_07511</name>
</gene>
<dbReference type="Proteomes" id="UP000054851">
    <property type="component" value="Unassembled WGS sequence"/>
</dbReference>
<name>A0A158DSV6_9BURK</name>
<sequence length="213" mass="24083">MLALTLVGPRSIVAGLQYFEFEDPDLQYSTGYRAKMQEILPRHTLDHYPALNTDEARRIVREFIALPDDVRGVMRVALKRINQAHLRHDVGDKAVELATAFEALLGDGGTNEMTHKITVRSVRLLGGTLSEREINKVIVNKMYSVRSKLVHTGKVDETKKVNVRGEQLTSQEIVDQALLLGVRVATKIIFDKKIPDWEAFDIREHCAVIPEIE</sequence>